<dbReference type="EMBL" id="CP020563">
    <property type="protein sequence ID" value="ARF76239.1"/>
    <property type="molecule type" value="Genomic_DNA"/>
</dbReference>
<organism evidence="1 2">
    <name type="scientific">Kitasatospora albolonga</name>
    <dbReference type="NCBI Taxonomy" id="68173"/>
    <lineage>
        <taxon>Bacteria</taxon>
        <taxon>Bacillati</taxon>
        <taxon>Actinomycetota</taxon>
        <taxon>Actinomycetes</taxon>
        <taxon>Kitasatosporales</taxon>
        <taxon>Streptomycetaceae</taxon>
        <taxon>Kitasatospora</taxon>
    </lineage>
</organism>
<gene>
    <name evidence="1" type="ORF">B7C62_31145</name>
</gene>
<dbReference type="Proteomes" id="UP000192251">
    <property type="component" value="Chromosome"/>
</dbReference>
<evidence type="ECO:0000313" key="1">
    <source>
        <dbReference type="EMBL" id="ARF76239.1"/>
    </source>
</evidence>
<dbReference type="RefSeq" id="WP_084751563.1">
    <property type="nucleotide sequence ID" value="NZ_CP020563.1"/>
</dbReference>
<accession>A0ABC8C1I6</accession>
<protein>
    <recommendedName>
        <fullName evidence="3">Dehydrogenase</fullName>
    </recommendedName>
</protein>
<name>A0ABC8C1I6_9ACTN</name>
<sequence length="127" mass="13522">MNQSAVSTARPEGTWTERFRLEGKEFESTLHLTPEGRAFILAGPAPGGGGAGTWAATGEGRFSYRIAERLVDENGAYLGWVDIDHHAVLTGDTFTSSGVSTVRDTGDRVTASVQVEAEARRTSPANP</sequence>
<keyword evidence="2" id="KW-1185">Reference proteome</keyword>
<dbReference type="KEGG" id="kab:B7C62_31145"/>
<reference evidence="1 2" key="1">
    <citation type="submission" date="2017-04" db="EMBL/GenBank/DDBJ databases">
        <title>The complete genome sequence of Streptomyces albolongus YIM 101047, the producer of novel bafilomycins and novel odoriferous sesquiterpenoids.</title>
        <authorList>
            <person name="Yin M."/>
            <person name="Jiang Y."/>
        </authorList>
    </citation>
    <scope>NUCLEOTIDE SEQUENCE [LARGE SCALE GENOMIC DNA]</scope>
    <source>
        <strain evidence="1 2">YIM 101047</strain>
    </source>
</reference>
<evidence type="ECO:0000313" key="2">
    <source>
        <dbReference type="Proteomes" id="UP000192251"/>
    </source>
</evidence>
<proteinExistence type="predicted"/>
<dbReference type="AlphaFoldDB" id="A0ABC8C1I6"/>
<evidence type="ECO:0008006" key="3">
    <source>
        <dbReference type="Google" id="ProtNLM"/>
    </source>
</evidence>